<gene>
    <name evidence="2" type="ORF">ECRASSUSDP1_LOCUS737</name>
</gene>
<name>A0AAD1X6G0_EUPCR</name>
<sequence>MSRWFQSKPNADIGSNSSLLASPNAKIHKLNSRMGSMRSSYSTTKKSENLSKKLQLKKLGYYNPNIKINRAQNYFFEMFKKSKHRCDLLIPHTIFLSNETISEWYFTSKSGKVLRKNLENLKIMEVFKALLRVPEFTYAVNEIQSLKTMPFTDESYILQQIEKAAQENPNDSNIIAKLYETYGNSSDWNSTRYKFQTDQSMNSTFYKWNNEPTVTFTVNKIIKNCKKATHDAEINILDSTLPPIAYVRLEVGESRLFRPHEFYKLITESLDNIRVIQSLVCYKGSIQPPYCYSTYICEYKCRDSTTGDKFTFYKGKVSLPLEKRLKIDRLSINSSLLKEKLNMSAKQLRDHFEKAYQAKLVYAKFKFIHDVFGKIYYIGATEEIFYLPNLGINNIKIKKIIRLKSRQKKVKTCFGQFCDYRKYSEEETFQFDCKNFNNQLEDEFYEIFGALIKKAHDQPVLVNKLLERHKFLHKDEEPSRFAPSASSEYSRTDTLYESRTMLSSQTPSEKKLPTITKTSHFKRRFNLKNYHSFYRVVKVCRHCYQVYTMLTDYFNEIENLPKKGGKRARSQGAKRSFGDFQTPEKGQDTKLSSKKAFLIKTLSQAKKRRKSILLNKPPLPHAY</sequence>
<evidence type="ECO:0000256" key="1">
    <source>
        <dbReference type="SAM" id="MobiDB-lite"/>
    </source>
</evidence>
<comment type="caution">
    <text evidence="2">The sequence shown here is derived from an EMBL/GenBank/DDBJ whole genome shotgun (WGS) entry which is preliminary data.</text>
</comment>
<evidence type="ECO:0000313" key="3">
    <source>
        <dbReference type="Proteomes" id="UP001295684"/>
    </source>
</evidence>
<proteinExistence type="predicted"/>
<accession>A0AAD1X6G0</accession>
<organism evidence="2 3">
    <name type="scientific">Euplotes crassus</name>
    <dbReference type="NCBI Taxonomy" id="5936"/>
    <lineage>
        <taxon>Eukaryota</taxon>
        <taxon>Sar</taxon>
        <taxon>Alveolata</taxon>
        <taxon>Ciliophora</taxon>
        <taxon>Intramacronucleata</taxon>
        <taxon>Spirotrichea</taxon>
        <taxon>Hypotrichia</taxon>
        <taxon>Euplotida</taxon>
        <taxon>Euplotidae</taxon>
        <taxon>Moneuplotes</taxon>
    </lineage>
</organism>
<dbReference type="EMBL" id="CAMPGE010000693">
    <property type="protein sequence ID" value="CAI2359446.1"/>
    <property type="molecule type" value="Genomic_DNA"/>
</dbReference>
<dbReference type="AlphaFoldDB" id="A0AAD1X6G0"/>
<dbReference type="Proteomes" id="UP001295684">
    <property type="component" value="Unassembled WGS sequence"/>
</dbReference>
<protein>
    <submittedName>
        <fullName evidence="2">Uncharacterized protein</fullName>
    </submittedName>
</protein>
<reference evidence="2" key="1">
    <citation type="submission" date="2023-07" db="EMBL/GenBank/DDBJ databases">
        <authorList>
            <consortium name="AG Swart"/>
            <person name="Singh M."/>
            <person name="Singh A."/>
            <person name="Seah K."/>
            <person name="Emmerich C."/>
        </authorList>
    </citation>
    <scope>NUCLEOTIDE SEQUENCE</scope>
    <source>
        <strain evidence="2">DP1</strain>
    </source>
</reference>
<keyword evidence="3" id="KW-1185">Reference proteome</keyword>
<evidence type="ECO:0000313" key="2">
    <source>
        <dbReference type="EMBL" id="CAI2359446.1"/>
    </source>
</evidence>
<feature type="region of interest" description="Disordered" evidence="1">
    <location>
        <begin position="563"/>
        <end position="591"/>
    </location>
</feature>